<feature type="compositionally biased region" description="Polar residues" evidence="8">
    <location>
        <begin position="1251"/>
        <end position="1269"/>
    </location>
</feature>
<keyword evidence="6" id="KW-0206">Cytoskeleton</keyword>
<feature type="compositionally biased region" description="Low complexity" evidence="8">
    <location>
        <begin position="1349"/>
        <end position="1364"/>
    </location>
</feature>
<feature type="region of interest" description="Disordered" evidence="8">
    <location>
        <begin position="67"/>
        <end position="259"/>
    </location>
</feature>
<evidence type="ECO:0000256" key="1">
    <source>
        <dbReference type="ARBA" id="ARBA00004123"/>
    </source>
</evidence>
<dbReference type="InterPro" id="IPR005635">
    <property type="entry name" value="Inner_centromere_prot_ARK-bd"/>
</dbReference>
<keyword evidence="4" id="KW-0963">Cytoplasm</keyword>
<evidence type="ECO:0000256" key="4">
    <source>
        <dbReference type="ARBA" id="ARBA00022490"/>
    </source>
</evidence>
<dbReference type="OrthoDB" id="6123at2759"/>
<feature type="compositionally biased region" description="Basic and acidic residues" evidence="8">
    <location>
        <begin position="504"/>
        <end position="514"/>
    </location>
</feature>
<feature type="compositionally biased region" description="Basic and acidic residues" evidence="8">
    <location>
        <begin position="1025"/>
        <end position="1041"/>
    </location>
</feature>
<evidence type="ECO:0000256" key="3">
    <source>
        <dbReference type="ARBA" id="ARBA00010042"/>
    </source>
</evidence>
<dbReference type="EMBL" id="ML119139">
    <property type="protein sequence ID" value="RPB10884.1"/>
    <property type="molecule type" value="Genomic_DNA"/>
</dbReference>
<feature type="region of interest" description="Disordered" evidence="8">
    <location>
        <begin position="284"/>
        <end position="705"/>
    </location>
</feature>
<feature type="compositionally biased region" description="Basic and acidic residues" evidence="8">
    <location>
        <begin position="234"/>
        <end position="247"/>
    </location>
</feature>
<protein>
    <recommendedName>
        <fullName evidence="9">Inner centromere protein ARK-binding domain-containing protein</fullName>
    </recommendedName>
</protein>
<feature type="compositionally biased region" description="Polar residues" evidence="8">
    <location>
        <begin position="678"/>
        <end position="698"/>
    </location>
</feature>
<evidence type="ECO:0000256" key="7">
    <source>
        <dbReference type="ARBA" id="ARBA00023242"/>
    </source>
</evidence>
<feature type="compositionally biased region" description="Basic and acidic residues" evidence="8">
    <location>
        <begin position="1217"/>
        <end position="1229"/>
    </location>
</feature>
<feature type="compositionally biased region" description="Acidic residues" evidence="8">
    <location>
        <begin position="207"/>
        <end position="233"/>
    </location>
</feature>
<feature type="compositionally biased region" description="Basic and acidic residues" evidence="8">
    <location>
        <begin position="1406"/>
        <end position="1417"/>
    </location>
</feature>
<feature type="compositionally biased region" description="Polar residues" evidence="8">
    <location>
        <begin position="817"/>
        <end position="826"/>
    </location>
</feature>
<feature type="compositionally biased region" description="Acidic residues" evidence="8">
    <location>
        <begin position="522"/>
        <end position="533"/>
    </location>
</feature>
<feature type="compositionally biased region" description="Basic and acidic residues" evidence="8">
    <location>
        <begin position="1277"/>
        <end position="1288"/>
    </location>
</feature>
<feature type="compositionally biased region" description="Polar residues" evidence="8">
    <location>
        <begin position="1082"/>
        <end position="1106"/>
    </location>
</feature>
<evidence type="ECO:0000313" key="10">
    <source>
        <dbReference type="EMBL" id="RPB10884.1"/>
    </source>
</evidence>
<feature type="compositionally biased region" description="Polar residues" evidence="8">
    <location>
        <begin position="154"/>
        <end position="186"/>
    </location>
</feature>
<feature type="domain" description="Inner centromere protein ARK-binding" evidence="9">
    <location>
        <begin position="1394"/>
        <end position="1451"/>
    </location>
</feature>
<feature type="compositionally biased region" description="Acidic residues" evidence="8">
    <location>
        <begin position="1009"/>
        <end position="1023"/>
    </location>
</feature>
<dbReference type="PANTHER" id="PTHR13142:SF1">
    <property type="entry name" value="INNER CENTROMERE PROTEIN"/>
    <property type="match status" value="1"/>
</dbReference>
<feature type="compositionally biased region" description="Polar residues" evidence="8">
    <location>
        <begin position="647"/>
        <end position="662"/>
    </location>
</feature>
<comment type="subcellular location">
    <subcellularLocation>
        <location evidence="2">Cytoplasm</location>
        <location evidence="2">Cytoskeleton</location>
        <location evidence="2">Spindle</location>
    </subcellularLocation>
    <subcellularLocation>
        <location evidence="1">Nucleus</location>
    </subcellularLocation>
</comment>
<sequence length="1502" mass="166615">MAGPSTAKPSVGSVSWIANERSTVQQLGDQDMEDFAFAARNDLEWLNEHMAEIFERNNLDVAELLKTPGKLRGQKTPRTGRKQVRPVAPGREPANENPSDNPFYTVAPLPGKRQTSPSRGSSKSPSRSLRVLQDIKVKKPTNPIKDNSVGLKQPESQPSLTDSGVWSDFQSQPQQTGLVSEYNSFVSEPAIDSRAGDRSSSYHIAPEEPDEREQEDEEQEQEDGEPVEEVVEVEPEKPEDNDLEPPKPESPGHTIKVASPGIIALEKTVSSEGSPVKLVSLLKKAANKSEPEPRRSGRLARRSSPPPATVEAQPDRLNSSLPPSSPNIPQQGTLVEISEKISTLPIEQSPIPPLAAAEPARPQTPSPEKTAESAKNSPAAPQTPGDEDSPRSSSSSESPAPEIPMARKSILNFASLPAREPLTNKKKSLGVKHTRDSNVEQVRLNGTSRASWMNRKGNGKSLGASSRQIERIEKADKEAEEVGMKDAEEEEIILKPDASNNLKRKTETVRDGSRKKSKGTSEESELEGDESDGETAKAVALHNKTSTQRLHDKIQQLGKVNASREARSFPSSGSGVAYPELPQLEKEPVQAVPASKSAESEEGQPSVAAIDQTSVTQDDEEWIPMPKQTLTRSQSQKEEVAAKEQTLARSQSHTEGTVASKQQETEKPVSARWRHHSPQNTSPQPTIRTITTSESAPNLRSPAAVRQLPLSPLKASFSEDWIKSPASPTAKPSGEGAITAVKAHTSVVFKKAKEMLLKSSTASTSAKIETMNPASRGWQGGQNSREQLKSVDSQKSAKPMEQLYPDLGIMMAKDMDSPSSTKTPVTETLKETRQMSIDVPEAVVEPNREPRRTRSSASKDTPENSPEVEQTAVKIQKARAERESERLEREERLREKEEQLRRVEEELRREREERELEHRQQEEKLRKQREESLRLAEEKLRKEQELQQKHKEEQIRREKEEFKKLQEEKLKQEKEELRRRQQEELRKQKEEAQKAKEVPASFHDQDDSTDKEEDEDNEDDNASEADTRTMIRSSAEPERPPSRLQKAGTIRFQKTRDTKPVQRPGSAMKDHAKSKGPPVSISVGTASQREMQNQRNKPQAPSTSTLVAALKQSFENPSLMTSTSQTSLNSSTSNNSLRSSNLGGPSKPLKSLAAAASQLKKEQEDKERKLVAKREIERRKLENQRKMDDEARRARQKPVSTQKTLARTPAVANLRQTSEEPERRLDFKTGAKPGLAKTAVKRAFQPDAAEEQQQYRQTATKSGAPSYQQDPAKKRRTGEYDERGERTYEMAPPIRQSVAKKSAMPHGYTQASASGMPSMLRPPTKHGVPMPQVESVKFSKEKIRFAGESSTASASTTPSTFKTPGSKSAKPSKTPAGAKDSPIYQNGELIDLPDIQTDSDDDDDDYPAKSDFHVPKWAESPELRGLLENQQSINPEDVFGPMARLDMDAIFRDGGGRQKFRARTSSANWSGADRLTPDEIAADMEARRKMIEQGGWKFQPPQ</sequence>
<reference evidence="10 11" key="1">
    <citation type="journal article" date="2018" name="Nat. Ecol. Evol.">
        <title>Pezizomycetes genomes reveal the molecular basis of ectomycorrhizal truffle lifestyle.</title>
        <authorList>
            <person name="Murat C."/>
            <person name="Payen T."/>
            <person name="Noel B."/>
            <person name="Kuo A."/>
            <person name="Morin E."/>
            <person name="Chen J."/>
            <person name="Kohler A."/>
            <person name="Krizsan K."/>
            <person name="Balestrini R."/>
            <person name="Da Silva C."/>
            <person name="Montanini B."/>
            <person name="Hainaut M."/>
            <person name="Levati E."/>
            <person name="Barry K.W."/>
            <person name="Belfiori B."/>
            <person name="Cichocki N."/>
            <person name="Clum A."/>
            <person name="Dockter R.B."/>
            <person name="Fauchery L."/>
            <person name="Guy J."/>
            <person name="Iotti M."/>
            <person name="Le Tacon F."/>
            <person name="Lindquist E.A."/>
            <person name="Lipzen A."/>
            <person name="Malagnac F."/>
            <person name="Mello A."/>
            <person name="Molinier V."/>
            <person name="Miyauchi S."/>
            <person name="Poulain J."/>
            <person name="Riccioni C."/>
            <person name="Rubini A."/>
            <person name="Sitrit Y."/>
            <person name="Splivallo R."/>
            <person name="Traeger S."/>
            <person name="Wang M."/>
            <person name="Zifcakova L."/>
            <person name="Wipf D."/>
            <person name="Zambonelli A."/>
            <person name="Paolocci F."/>
            <person name="Nowrousian M."/>
            <person name="Ottonello S."/>
            <person name="Baldrian P."/>
            <person name="Spatafora J.W."/>
            <person name="Henrissat B."/>
            <person name="Nagy L.G."/>
            <person name="Aury J.M."/>
            <person name="Wincker P."/>
            <person name="Grigoriev I.V."/>
            <person name="Bonfante P."/>
            <person name="Martin F.M."/>
        </authorList>
    </citation>
    <scope>NUCLEOTIDE SEQUENCE [LARGE SCALE GENOMIC DNA]</scope>
    <source>
        <strain evidence="10 11">CCBAS932</strain>
    </source>
</reference>
<keyword evidence="5" id="KW-0159">Chromosome partition</keyword>
<dbReference type="GO" id="GO:0007059">
    <property type="term" value="P:chromosome segregation"/>
    <property type="evidence" value="ECO:0007669"/>
    <property type="project" value="UniProtKB-KW"/>
</dbReference>
<dbReference type="PANTHER" id="PTHR13142">
    <property type="entry name" value="INNER CENTROMERE PROTEIN"/>
    <property type="match status" value="1"/>
</dbReference>
<dbReference type="InParanoid" id="A0A3N4KJZ4"/>
<feature type="compositionally biased region" description="Basic residues" evidence="8">
    <location>
        <begin position="72"/>
        <end position="84"/>
    </location>
</feature>
<feature type="compositionally biased region" description="Basic and acidic residues" evidence="8">
    <location>
        <begin position="468"/>
        <end position="486"/>
    </location>
</feature>
<dbReference type="GO" id="GO:0005634">
    <property type="term" value="C:nucleus"/>
    <property type="evidence" value="ECO:0007669"/>
    <property type="project" value="UniProtKB-SubCell"/>
</dbReference>
<feature type="compositionally biased region" description="Basic and acidic residues" evidence="8">
    <location>
        <begin position="878"/>
        <end position="1008"/>
    </location>
</feature>
<evidence type="ECO:0000256" key="6">
    <source>
        <dbReference type="ARBA" id="ARBA00023212"/>
    </source>
</evidence>
<gene>
    <name evidence="10" type="ORF">P167DRAFT_236595</name>
</gene>
<dbReference type="CDD" id="cd22249">
    <property type="entry name" value="UDM1_RNF168_RNF169-like"/>
    <property type="match status" value="1"/>
</dbReference>
<evidence type="ECO:0000313" key="11">
    <source>
        <dbReference type="Proteomes" id="UP000277580"/>
    </source>
</evidence>
<dbReference type="STRING" id="1392247.A0A3N4KJZ4"/>
<feature type="region of interest" description="Disordered" evidence="8">
    <location>
        <begin position="758"/>
        <end position="1417"/>
    </location>
</feature>
<feature type="compositionally biased region" description="Polar residues" evidence="8">
    <location>
        <begin position="758"/>
        <end position="767"/>
    </location>
</feature>
<name>A0A3N4KJZ4_9PEZI</name>
<dbReference type="GO" id="GO:0005819">
    <property type="term" value="C:spindle"/>
    <property type="evidence" value="ECO:0007669"/>
    <property type="project" value="UniProtKB-SubCell"/>
</dbReference>
<accession>A0A3N4KJZ4</accession>
<feature type="compositionally biased region" description="Low complexity" evidence="8">
    <location>
        <begin position="1118"/>
        <end position="1158"/>
    </location>
</feature>
<evidence type="ECO:0000256" key="5">
    <source>
        <dbReference type="ARBA" id="ARBA00022829"/>
    </source>
</evidence>
<evidence type="ECO:0000256" key="8">
    <source>
        <dbReference type="SAM" id="MobiDB-lite"/>
    </source>
</evidence>
<feature type="compositionally biased region" description="Polar residues" evidence="8">
    <location>
        <begin position="781"/>
        <end position="796"/>
    </location>
</feature>
<keyword evidence="11" id="KW-1185">Reference proteome</keyword>
<proteinExistence type="inferred from homology"/>
<evidence type="ECO:0000256" key="2">
    <source>
        <dbReference type="ARBA" id="ARBA00004186"/>
    </source>
</evidence>
<dbReference type="Proteomes" id="UP000277580">
    <property type="component" value="Unassembled WGS sequence"/>
</dbReference>
<dbReference type="Pfam" id="PF03941">
    <property type="entry name" value="INCENP_ARK-bind"/>
    <property type="match status" value="1"/>
</dbReference>
<comment type="similarity">
    <text evidence="3">Belongs to the INCENP family.</text>
</comment>
<feature type="compositionally biased region" description="Basic and acidic residues" evidence="8">
    <location>
        <begin position="1159"/>
        <end position="1193"/>
    </location>
</feature>
<feature type="compositionally biased region" description="Polar residues" evidence="8">
    <location>
        <begin position="855"/>
        <end position="868"/>
    </location>
</feature>
<keyword evidence="7" id="KW-0539">Nucleus</keyword>
<organism evidence="10 11">
    <name type="scientific">Morchella conica CCBAS932</name>
    <dbReference type="NCBI Taxonomy" id="1392247"/>
    <lineage>
        <taxon>Eukaryota</taxon>
        <taxon>Fungi</taxon>
        <taxon>Dikarya</taxon>
        <taxon>Ascomycota</taxon>
        <taxon>Pezizomycotina</taxon>
        <taxon>Pezizomycetes</taxon>
        <taxon>Pezizales</taxon>
        <taxon>Morchellaceae</taxon>
        <taxon>Morchella</taxon>
    </lineage>
</organism>
<evidence type="ECO:0000259" key="9">
    <source>
        <dbReference type="Pfam" id="PF03941"/>
    </source>
</evidence>
<feature type="compositionally biased region" description="Low complexity" evidence="8">
    <location>
        <begin position="116"/>
        <end position="128"/>
    </location>
</feature>